<keyword evidence="3" id="KW-0333">Golgi apparatus</keyword>
<dbReference type="GO" id="GO:0005794">
    <property type="term" value="C:Golgi apparatus"/>
    <property type="evidence" value="ECO:0007669"/>
    <property type="project" value="UniProtKB-SubCell"/>
</dbReference>
<organism evidence="6 7">
    <name type="scientific">Owenia fusiformis</name>
    <name type="common">Polychaete worm</name>
    <dbReference type="NCBI Taxonomy" id="6347"/>
    <lineage>
        <taxon>Eukaryota</taxon>
        <taxon>Metazoa</taxon>
        <taxon>Spiralia</taxon>
        <taxon>Lophotrochozoa</taxon>
        <taxon>Annelida</taxon>
        <taxon>Polychaeta</taxon>
        <taxon>Sedentaria</taxon>
        <taxon>Canalipalpata</taxon>
        <taxon>Sabellida</taxon>
        <taxon>Oweniida</taxon>
        <taxon>Oweniidae</taxon>
        <taxon>Owenia</taxon>
    </lineage>
</organism>
<evidence type="ECO:0000259" key="5">
    <source>
        <dbReference type="Pfam" id="PF01931"/>
    </source>
</evidence>
<dbReference type="InterPro" id="IPR026534">
    <property type="entry name" value="PRRC1"/>
</dbReference>
<comment type="caution">
    <text evidence="6">The sequence shown here is derived from an EMBL/GenBank/DDBJ whole genome shotgun (WGS) entry which is preliminary data.</text>
</comment>
<name>A0A8J1TV31_OWEFU</name>
<dbReference type="InterPro" id="IPR029001">
    <property type="entry name" value="ITPase-like_fam"/>
</dbReference>
<evidence type="ECO:0000313" key="7">
    <source>
        <dbReference type="Proteomes" id="UP000749559"/>
    </source>
</evidence>
<dbReference type="GO" id="GO:0034237">
    <property type="term" value="F:protein kinase A regulatory subunit binding"/>
    <property type="evidence" value="ECO:0007669"/>
    <property type="project" value="TreeGrafter"/>
</dbReference>
<dbReference type="InterPro" id="IPR026533">
    <property type="entry name" value="NTPase/PRRC1"/>
</dbReference>
<feature type="compositionally biased region" description="Basic and acidic residues" evidence="4">
    <location>
        <begin position="63"/>
        <end position="79"/>
    </location>
</feature>
<evidence type="ECO:0000313" key="6">
    <source>
        <dbReference type="EMBL" id="CAH1796116.1"/>
    </source>
</evidence>
<feature type="compositionally biased region" description="Low complexity" evidence="4">
    <location>
        <begin position="80"/>
        <end position="93"/>
    </location>
</feature>
<feature type="compositionally biased region" description="Low complexity" evidence="4">
    <location>
        <begin position="53"/>
        <end position="62"/>
    </location>
</feature>
<feature type="compositionally biased region" description="Polar residues" evidence="4">
    <location>
        <begin position="94"/>
        <end position="108"/>
    </location>
</feature>
<dbReference type="AlphaFoldDB" id="A0A8J1TV31"/>
<keyword evidence="7" id="KW-1185">Reference proteome</keyword>
<dbReference type="PANTHER" id="PTHR23276:SF2">
    <property type="entry name" value="PROTEIN PRRC1"/>
    <property type="match status" value="1"/>
</dbReference>
<dbReference type="Gene3D" id="3.90.950.10">
    <property type="match status" value="1"/>
</dbReference>
<proteinExistence type="inferred from homology"/>
<evidence type="ECO:0000256" key="2">
    <source>
        <dbReference type="ARBA" id="ARBA00010298"/>
    </source>
</evidence>
<feature type="domain" description="Non-canonical purine NTP phosphatase/PRRC1" evidence="5">
    <location>
        <begin position="315"/>
        <end position="429"/>
    </location>
</feature>
<feature type="compositionally biased region" description="Low complexity" evidence="4">
    <location>
        <begin position="123"/>
        <end position="137"/>
    </location>
</feature>
<accession>A0A8J1TV31</accession>
<protein>
    <recommendedName>
        <fullName evidence="5">Non-canonical purine NTP phosphatase/PRRC1 domain-containing protein</fullName>
    </recommendedName>
</protein>
<sequence>MGNPWDIPIYVIVVWTWHRQPFLRNKHKQHVFILKERHILNCENDGGGGAQISDSSPASSDSNQDKDENGFVIVAEKKSGTPSTGSESGSRGPASQSVGPTSTGSSPAATPPRAGSLPPPTGLPSLASPLSLTSTPGQQLTFSPVTTGSEPVQGLPVFTPGTTPLAQTPAALPTLPSSITSAPQIPLTGLTTLVSSTVAPPVGSYQPSSQVTASVSQQLSGQQITTAPGLVQSPIDVSSTIDVPIDTEPKASTAQQPLPQGGQGGGSVFGWLGGGLMQKVVEKTKSGVESMITTLDPGMKQYIRSGGDVDIMVTSTKEVKVGAVRDAFQLVFGKATVNGMDSQPNIAPQPVGYTAGLKGAEERLDNLRKSGLIHEDHPVLAVENFIVETLPDRWFDIGCILLRDPYHNIELQTFTQATPIPSEYVMQAQDQTAGDYNLRWSGLSCTIGQVIQQNLPQVDHADWHQSLTGVSRRDMIFLAAKTLAGLYKQRLPLIKST</sequence>
<dbReference type="EMBL" id="CAIIXF020000010">
    <property type="protein sequence ID" value="CAH1796116.1"/>
    <property type="molecule type" value="Genomic_DNA"/>
</dbReference>
<dbReference type="OrthoDB" id="4968544at2759"/>
<dbReference type="PANTHER" id="PTHR23276">
    <property type="entry name" value="PROTEIN PRRC1"/>
    <property type="match status" value="1"/>
</dbReference>
<dbReference type="SUPFAM" id="SSF52972">
    <property type="entry name" value="ITPase-like"/>
    <property type="match status" value="1"/>
</dbReference>
<evidence type="ECO:0000256" key="1">
    <source>
        <dbReference type="ARBA" id="ARBA00004555"/>
    </source>
</evidence>
<gene>
    <name evidence="6" type="ORF">OFUS_LOCUS20563</name>
</gene>
<dbReference type="Proteomes" id="UP000749559">
    <property type="component" value="Unassembled WGS sequence"/>
</dbReference>
<dbReference type="Pfam" id="PF01931">
    <property type="entry name" value="NTPase_I-T"/>
    <property type="match status" value="1"/>
</dbReference>
<reference evidence="6" key="1">
    <citation type="submission" date="2022-03" db="EMBL/GenBank/DDBJ databases">
        <authorList>
            <person name="Martin C."/>
        </authorList>
    </citation>
    <scope>NUCLEOTIDE SEQUENCE</scope>
</reference>
<feature type="compositionally biased region" description="Polar residues" evidence="4">
    <location>
        <begin position="138"/>
        <end position="150"/>
    </location>
</feature>
<dbReference type="FunFam" id="3.90.950.10:FF:000017">
    <property type="entry name" value="Protein PRRC1-B"/>
    <property type="match status" value="1"/>
</dbReference>
<evidence type="ECO:0000256" key="4">
    <source>
        <dbReference type="SAM" id="MobiDB-lite"/>
    </source>
</evidence>
<comment type="similarity">
    <text evidence="2">Belongs to the PRRC1 family.</text>
</comment>
<evidence type="ECO:0000256" key="3">
    <source>
        <dbReference type="ARBA" id="ARBA00023034"/>
    </source>
</evidence>
<comment type="subcellular location">
    <subcellularLocation>
        <location evidence="1">Golgi apparatus</location>
    </subcellularLocation>
</comment>
<feature type="region of interest" description="Disordered" evidence="4">
    <location>
        <begin position="45"/>
        <end position="154"/>
    </location>
</feature>